<reference evidence="2 3" key="2">
    <citation type="submission" date="2022-01" db="EMBL/GenBank/DDBJ databases">
        <title>Lysobacter chinensis sp. nov., a bacterium isolated from cow dung compost.</title>
        <authorList>
            <person name="Liu Y."/>
        </authorList>
    </citation>
    <scope>NUCLEOTIDE SEQUENCE [LARGE SCALE GENOMIC DNA]</scope>
    <source>
        <strain evidence="2 3">TLK-CK17</strain>
    </source>
</reference>
<comment type="caution">
    <text evidence="2">The sequence shown here is derived from an EMBL/GenBank/DDBJ whole genome shotgun (WGS) entry which is preliminary data.</text>
</comment>
<evidence type="ECO:0000313" key="2">
    <source>
        <dbReference type="EMBL" id="MCF7220722.1"/>
    </source>
</evidence>
<dbReference type="EMBL" id="JAKJPO010000001">
    <property type="protein sequence ID" value="MCF7220722.1"/>
    <property type="molecule type" value="Genomic_DNA"/>
</dbReference>
<evidence type="ECO:0000259" key="1">
    <source>
        <dbReference type="Pfam" id="PF00144"/>
    </source>
</evidence>
<sequence length="359" mass="39582">MHAAAVDEAFAELVRRHGINTAGVALIDGGEIAWTGYYGEQSPGVAASETTLFNVASITKVFTAETVLRLADAGKLSLDEPMAPYWVDPDIAYDSRHRQLTPRMALGHTTGLPNWRFMSPERKLHFVRDPGTAYGYSGEGYEYLAQYAGKRLDADFGDLVRQYLLEPAGMSGAAYSIREDTFARLAEARDGHGRFHGHYCRPNGWCRKPGTYSAADDMAITVTDLARFLSLARSGDGYSDAMREQRDRVHVDLGDQNPVDCARVAPRQCPVSQGYGLGWQVLHYDDDTLLTHGGSDWSELALSYIHVRSGDGLVILFNAPNLRALAAMPEAIRLLDPGSPLASKYEQWYEKARQQSASD</sequence>
<dbReference type="Pfam" id="PF00144">
    <property type="entry name" value="Beta-lactamase"/>
    <property type="match status" value="1"/>
</dbReference>
<dbReference type="InterPro" id="IPR050789">
    <property type="entry name" value="Diverse_Enzym_Activities"/>
</dbReference>
<accession>A0ABS9HQY8</accession>
<protein>
    <submittedName>
        <fullName evidence="2">Beta-lactamase family protein</fullName>
    </submittedName>
</protein>
<dbReference type="SUPFAM" id="SSF56601">
    <property type="entry name" value="beta-lactamase/transpeptidase-like"/>
    <property type="match status" value="1"/>
</dbReference>
<reference evidence="3" key="1">
    <citation type="submission" date="2022-01" db="EMBL/GenBank/DDBJ databases">
        <title>Lysobacter chinensis sp. nov., a bacterium isolated from cow dung compost.</title>
        <authorList>
            <person name="Zhou L.Y."/>
        </authorList>
    </citation>
    <scope>NUCLEOTIDE SEQUENCE [LARGE SCALE GENOMIC DNA]</scope>
    <source>
        <strain evidence="3">TLK-CK17</strain>
    </source>
</reference>
<reference evidence="2 3" key="3">
    <citation type="submission" date="2022-01" db="EMBL/GenBank/DDBJ databases">
        <authorList>
            <person name="Zhou L.Y."/>
        </authorList>
    </citation>
    <scope>NUCLEOTIDE SEQUENCE [LARGE SCALE GENOMIC DNA]</scope>
    <source>
        <strain evidence="2 3">TLK-CK17</strain>
    </source>
</reference>
<feature type="domain" description="Beta-lactamase-related" evidence="1">
    <location>
        <begin position="6"/>
        <end position="316"/>
    </location>
</feature>
<keyword evidence="3" id="KW-1185">Reference proteome</keyword>
<name>A0ABS9HQY8_9GAMM</name>
<dbReference type="PANTHER" id="PTHR43283">
    <property type="entry name" value="BETA-LACTAMASE-RELATED"/>
    <property type="match status" value="1"/>
</dbReference>
<dbReference type="PANTHER" id="PTHR43283:SF18">
    <property type="match status" value="1"/>
</dbReference>
<dbReference type="InterPro" id="IPR012338">
    <property type="entry name" value="Beta-lactam/transpept-like"/>
</dbReference>
<dbReference type="Gene3D" id="3.40.710.10">
    <property type="entry name" value="DD-peptidase/beta-lactamase superfamily"/>
    <property type="match status" value="1"/>
</dbReference>
<organism evidence="2 3">
    <name type="scientific">Marilutibacter chinensis</name>
    <dbReference type="NCBI Taxonomy" id="2912247"/>
    <lineage>
        <taxon>Bacteria</taxon>
        <taxon>Pseudomonadati</taxon>
        <taxon>Pseudomonadota</taxon>
        <taxon>Gammaproteobacteria</taxon>
        <taxon>Lysobacterales</taxon>
        <taxon>Lysobacteraceae</taxon>
        <taxon>Marilutibacter</taxon>
    </lineage>
</organism>
<dbReference type="RefSeq" id="WP_237053073.1">
    <property type="nucleotide sequence ID" value="NZ_JAKJPO010000001.1"/>
</dbReference>
<dbReference type="Proteomes" id="UP001430796">
    <property type="component" value="Unassembled WGS sequence"/>
</dbReference>
<gene>
    <name evidence="2" type="ORF">L3V18_02800</name>
</gene>
<dbReference type="InterPro" id="IPR001466">
    <property type="entry name" value="Beta-lactam-related"/>
</dbReference>
<evidence type="ECO:0000313" key="3">
    <source>
        <dbReference type="Proteomes" id="UP001430796"/>
    </source>
</evidence>
<proteinExistence type="predicted"/>